<dbReference type="PROSITE" id="PS51257">
    <property type="entry name" value="PROKAR_LIPOPROTEIN"/>
    <property type="match status" value="1"/>
</dbReference>
<evidence type="ECO:0000256" key="1">
    <source>
        <dbReference type="SAM" id="SignalP"/>
    </source>
</evidence>
<keyword evidence="1" id="KW-0732">Signal</keyword>
<reference evidence="2 3" key="1">
    <citation type="submission" date="2014-06" db="EMBL/GenBank/DDBJ databases">
        <title>Draft genome sequence of the putrescine producing strain Lactococcus lactis subsp cremoris GE214.</title>
        <authorList>
            <person name="Ladero V."/>
            <person name="Linares D.M."/>
            <person name="del Rio B."/>
            <person name="Mayo B."/>
            <person name="Martin M.C."/>
            <person name="Fernandez M."/>
            <person name="Alvarez M.A."/>
        </authorList>
    </citation>
    <scope>NUCLEOTIDE SEQUENCE [LARGE SCALE GENOMIC DNA]</scope>
    <source>
        <strain evidence="2 3">GE214</strain>
    </source>
</reference>
<dbReference type="RefSeq" id="WP_042747589.1">
    <property type="nucleotide sequence ID" value="NZ_AZSI01000003.1"/>
</dbReference>
<feature type="signal peptide" evidence="1">
    <location>
        <begin position="1"/>
        <end position="21"/>
    </location>
</feature>
<feature type="chain" id="PRO_5038718450" description="DUF4825 domain-containing protein" evidence="1">
    <location>
        <begin position="22"/>
        <end position="167"/>
    </location>
</feature>
<gene>
    <name evidence="2" type="ORF">U725_00134</name>
</gene>
<sequence length="167" mass="18506">MSAQQKTKIGLSLVLSLIILAACGQYVANHTGQTKVSASIKQVIPSSSSPSLYFELSSVKDYLASQGYKQIDNQAFQQDLTNKSMKAKTYWLNDGTDKTQPLAKGICAVIIFMTADQQFKMLAQFSEDQNANLKKHSWIIGDYNIDNQSLKNQTLINGLDSIFSENK</sequence>
<protein>
    <recommendedName>
        <fullName evidence="4">DUF4825 domain-containing protein</fullName>
    </recommendedName>
</protein>
<dbReference type="AlphaFoldDB" id="A0A084AEF7"/>
<evidence type="ECO:0000313" key="2">
    <source>
        <dbReference type="EMBL" id="KEY63686.1"/>
    </source>
</evidence>
<comment type="caution">
    <text evidence="2">The sequence shown here is derived from an EMBL/GenBank/DDBJ whole genome shotgun (WGS) entry which is preliminary data.</text>
</comment>
<name>A0A084AEF7_LACLC</name>
<dbReference type="Proteomes" id="UP000028401">
    <property type="component" value="Unassembled WGS sequence"/>
</dbReference>
<evidence type="ECO:0000313" key="3">
    <source>
        <dbReference type="Proteomes" id="UP000028401"/>
    </source>
</evidence>
<evidence type="ECO:0008006" key="4">
    <source>
        <dbReference type="Google" id="ProtNLM"/>
    </source>
</evidence>
<dbReference type="PATRIC" id="fig|1415168.3.peg.146"/>
<dbReference type="EMBL" id="AZSI01000003">
    <property type="protein sequence ID" value="KEY63686.1"/>
    <property type="molecule type" value="Genomic_DNA"/>
</dbReference>
<accession>A0A084AEF7</accession>
<organism evidence="2 3">
    <name type="scientific">Lactococcus cremoris subsp. cremoris GE214</name>
    <dbReference type="NCBI Taxonomy" id="1415168"/>
    <lineage>
        <taxon>Bacteria</taxon>
        <taxon>Bacillati</taxon>
        <taxon>Bacillota</taxon>
        <taxon>Bacilli</taxon>
        <taxon>Lactobacillales</taxon>
        <taxon>Streptococcaceae</taxon>
        <taxon>Lactococcus</taxon>
        <taxon>Lactococcus cremoris subsp. cremoris</taxon>
    </lineage>
</organism>
<proteinExistence type="predicted"/>